<dbReference type="AlphaFoldDB" id="A0A1H2R376"/>
<evidence type="ECO:0000256" key="1">
    <source>
        <dbReference type="SAM" id="Coils"/>
    </source>
</evidence>
<keyword evidence="2" id="KW-1133">Transmembrane helix</keyword>
<evidence type="ECO:0008006" key="5">
    <source>
        <dbReference type="Google" id="ProtNLM"/>
    </source>
</evidence>
<gene>
    <name evidence="3" type="ORF">SAMN04487892_0456</name>
</gene>
<protein>
    <recommendedName>
        <fullName evidence="5">Cell division protein ZapB</fullName>
    </recommendedName>
</protein>
<keyword evidence="2" id="KW-0812">Transmembrane</keyword>
<keyword evidence="1" id="KW-0175">Coiled coil</keyword>
<evidence type="ECO:0000313" key="4">
    <source>
        <dbReference type="Proteomes" id="UP000199592"/>
    </source>
</evidence>
<sequence length="115" mass="13085">MRGCPRLVNFVLYALSFAYMSELVGIVDSLENKVSKLLHKMELLHQVNAKLEKELDLLKDENNDKLQALADWEEKYNSLKMANTMLGSDTSKTEAKLKINTLIRELDVCIAKLAD</sequence>
<accession>A0A1H2R376</accession>
<dbReference type="SUPFAM" id="SSF90257">
    <property type="entry name" value="Myosin rod fragments"/>
    <property type="match status" value="1"/>
</dbReference>
<evidence type="ECO:0000313" key="3">
    <source>
        <dbReference type="EMBL" id="SDW13590.1"/>
    </source>
</evidence>
<reference evidence="4" key="1">
    <citation type="submission" date="2016-10" db="EMBL/GenBank/DDBJ databases">
        <authorList>
            <person name="Varghese N."/>
            <person name="Submissions S."/>
        </authorList>
    </citation>
    <scope>NUCLEOTIDE SEQUENCE [LARGE SCALE GENOMIC DNA]</scope>
    <source>
        <strain evidence="4">DSM 25030</strain>
    </source>
</reference>
<keyword evidence="4" id="KW-1185">Reference proteome</keyword>
<evidence type="ECO:0000256" key="2">
    <source>
        <dbReference type="SAM" id="Phobius"/>
    </source>
</evidence>
<dbReference type="EMBL" id="FNMY01000001">
    <property type="protein sequence ID" value="SDW13590.1"/>
    <property type="molecule type" value="Genomic_DNA"/>
</dbReference>
<feature type="transmembrane region" description="Helical" evidence="2">
    <location>
        <begin position="7"/>
        <end position="27"/>
    </location>
</feature>
<feature type="coiled-coil region" evidence="1">
    <location>
        <begin position="27"/>
        <end position="75"/>
    </location>
</feature>
<organism evidence="3 4">
    <name type="scientific">Flagellimonas zhangzhouensis</name>
    <dbReference type="NCBI Taxonomy" id="1073328"/>
    <lineage>
        <taxon>Bacteria</taxon>
        <taxon>Pseudomonadati</taxon>
        <taxon>Bacteroidota</taxon>
        <taxon>Flavobacteriia</taxon>
        <taxon>Flavobacteriales</taxon>
        <taxon>Flavobacteriaceae</taxon>
        <taxon>Flagellimonas</taxon>
    </lineage>
</organism>
<name>A0A1H2R376_9FLAO</name>
<keyword evidence="2" id="KW-0472">Membrane</keyword>
<proteinExistence type="predicted"/>
<dbReference type="Proteomes" id="UP000199592">
    <property type="component" value="Unassembled WGS sequence"/>
</dbReference>
<dbReference type="STRING" id="1073328.SAMN05216294_1805"/>